<dbReference type="EMBL" id="VMSD01000006">
    <property type="protein sequence ID" value="KAF0845811.1"/>
    <property type="molecule type" value="Genomic_DNA"/>
</dbReference>
<evidence type="ECO:0000313" key="2">
    <source>
        <dbReference type="EMBL" id="KAF0845811.1"/>
    </source>
</evidence>
<dbReference type="Proteomes" id="UP000798951">
    <property type="component" value="Unassembled WGS sequence"/>
</dbReference>
<name>A0ABQ6YJB4_9NOCA</name>
<sequence>MTTNAHVGHPTVDTTTQPAHIGGHAAFVDHAAHHQPAATHAGHAAGPTDPHATEHAADTTRPGHPTPAGAHAAHGDVHAAHGDAHAGYGGTHAAHGNTHAGYGGTHAAHGNTHAGYGGTHAAHGDAHAGHGDTHTAHSDAHAAHGAGAPGGLLVTQDGYTLDLDTTIAEPGGIDFRFRILGPDGKAVTEFDPIHDRELHLIVARRELTGFWHVHPAREADDTWVIRLELPEAGAYRVFADIAPRALGRTITLGADLAIAGQYAPQPVPAAGRIAEVDGYEVTVDGELRAEGDLLTLTVRKDGVPVTDLQPYLAAFGHLVILRAGDLAYVHVHPNGEPGDGVTPAGPEITFHTAVPGRGTYRLFLDFRHGDVVRTAAFTLTAD</sequence>
<proteinExistence type="predicted"/>
<evidence type="ECO:0000256" key="1">
    <source>
        <dbReference type="SAM" id="MobiDB-lite"/>
    </source>
</evidence>
<evidence type="ECO:0008006" key="4">
    <source>
        <dbReference type="Google" id="ProtNLM"/>
    </source>
</evidence>
<feature type="compositionally biased region" description="Low complexity" evidence="1">
    <location>
        <begin position="62"/>
        <end position="72"/>
    </location>
</feature>
<reference evidence="2 3" key="1">
    <citation type="submission" date="2019-07" db="EMBL/GenBank/DDBJ databases">
        <title>Genomic Encyclopedia of Type Strains, Phase IV (KMG-IV): sequencing the most valuable type-strain genomes for metagenomic binning, comparative biology and taxonomic classification.</title>
        <authorList>
            <person name="Goeker M."/>
        </authorList>
    </citation>
    <scope>NUCLEOTIDE SEQUENCE [LARGE SCALE GENOMIC DNA]</scope>
    <source>
        <strain evidence="2 3">DSM 44831</strain>
    </source>
</reference>
<keyword evidence="3" id="KW-1185">Reference proteome</keyword>
<accession>A0ABQ6YJB4</accession>
<organism evidence="2 3">
    <name type="scientific">Nocardia caishijiensis</name>
    <dbReference type="NCBI Taxonomy" id="184756"/>
    <lineage>
        <taxon>Bacteria</taxon>
        <taxon>Bacillati</taxon>
        <taxon>Actinomycetota</taxon>
        <taxon>Actinomycetes</taxon>
        <taxon>Mycobacteriales</taxon>
        <taxon>Nocardiaceae</taxon>
        <taxon>Nocardia</taxon>
    </lineage>
</organism>
<comment type="caution">
    <text evidence="2">The sequence shown here is derived from an EMBL/GenBank/DDBJ whole genome shotgun (WGS) entry which is preliminary data.</text>
</comment>
<gene>
    <name evidence="2" type="ORF">FNL39_106200</name>
</gene>
<feature type="compositionally biased region" description="Basic and acidic residues" evidence="1">
    <location>
        <begin position="122"/>
        <end position="142"/>
    </location>
</feature>
<feature type="compositionally biased region" description="Low complexity" evidence="1">
    <location>
        <begin position="34"/>
        <end position="48"/>
    </location>
</feature>
<evidence type="ECO:0000313" key="3">
    <source>
        <dbReference type="Proteomes" id="UP000798951"/>
    </source>
</evidence>
<feature type="region of interest" description="Disordered" evidence="1">
    <location>
        <begin position="113"/>
        <end position="149"/>
    </location>
</feature>
<feature type="region of interest" description="Disordered" evidence="1">
    <location>
        <begin position="34"/>
        <end position="74"/>
    </location>
</feature>
<protein>
    <recommendedName>
        <fullName evidence="4">Secreted protein</fullName>
    </recommendedName>
</protein>
<dbReference type="RefSeq" id="WP_236573541.1">
    <property type="nucleotide sequence ID" value="NZ_VMSD01000006.1"/>
</dbReference>